<dbReference type="InterPro" id="IPR017071">
    <property type="entry name" value="TF_Spt5_eukaryote"/>
</dbReference>
<dbReference type="PANTHER" id="PTHR11125:SF7">
    <property type="entry name" value="TRANSCRIPTION ELONGATION FACTOR SPT5"/>
    <property type="match status" value="1"/>
</dbReference>
<dbReference type="FunFam" id="2.30.30.30:FF:000013">
    <property type="entry name" value="Transcription elongation factor SPT5"/>
    <property type="match status" value="1"/>
</dbReference>
<reference evidence="16" key="3">
    <citation type="submission" date="2025-09" db="UniProtKB">
        <authorList>
            <consortium name="Ensembl"/>
        </authorList>
    </citation>
    <scope>IDENTIFICATION</scope>
    <source>
        <strain evidence="16">2N</strain>
    </source>
</reference>
<dbReference type="SMART" id="SM00739">
    <property type="entry name" value="KOW"/>
    <property type="match status" value="6"/>
</dbReference>
<evidence type="ECO:0000256" key="5">
    <source>
        <dbReference type="ARBA" id="ARBA00022553"/>
    </source>
</evidence>
<dbReference type="CDD" id="cd09888">
    <property type="entry name" value="NGN_Euk"/>
    <property type="match status" value="1"/>
</dbReference>
<feature type="compositionally biased region" description="Acidic residues" evidence="12">
    <location>
        <begin position="803"/>
        <end position="813"/>
    </location>
</feature>
<dbReference type="Pfam" id="PF23288">
    <property type="entry name" value="KOW6_SPT5"/>
    <property type="match status" value="1"/>
</dbReference>
<evidence type="ECO:0000256" key="6">
    <source>
        <dbReference type="ARBA" id="ARBA00022737"/>
    </source>
</evidence>
<dbReference type="SMART" id="SM00738">
    <property type="entry name" value="NGN"/>
    <property type="match status" value="1"/>
</dbReference>
<dbReference type="GeneTree" id="ENSGT00440000037640"/>
<dbReference type="InterPro" id="IPR041978">
    <property type="entry name" value="KOW_Spt5_5"/>
</dbReference>
<dbReference type="SMART" id="SM01104">
    <property type="entry name" value="CTD"/>
    <property type="match status" value="1"/>
</dbReference>
<reference evidence="17" key="1">
    <citation type="journal article" date="2011" name="Nature">
        <title>A high-resolution map of human evolutionary constraint using 29 mammals.</title>
        <authorList>
            <person name="Lindblad-Toh K."/>
            <person name="Garber M."/>
            <person name="Zuk O."/>
            <person name="Lin M.F."/>
            <person name="Parker B.J."/>
            <person name="Washietl S."/>
            <person name="Kheradpour P."/>
            <person name="Ernst J."/>
            <person name="Jordan G."/>
            <person name="Mauceli E."/>
            <person name="Ward L.D."/>
            <person name="Lowe C.B."/>
            <person name="Holloway A.K."/>
            <person name="Clamp M."/>
            <person name="Gnerre S."/>
            <person name="Alfoldi J."/>
            <person name="Beal K."/>
            <person name="Chang J."/>
            <person name="Clawson H."/>
            <person name="Cuff J."/>
            <person name="Di Palma F."/>
            <person name="Fitzgerald S."/>
            <person name="Flicek P."/>
            <person name="Guttman M."/>
            <person name="Hubisz M.J."/>
            <person name="Jaffe D.B."/>
            <person name="Jungreis I."/>
            <person name="Kent W.J."/>
            <person name="Kostka D."/>
            <person name="Lara M."/>
            <person name="Martins A.L."/>
            <person name="Massingham T."/>
            <person name="Moltke I."/>
            <person name="Raney B.J."/>
            <person name="Rasmussen M.D."/>
            <person name="Robinson J."/>
            <person name="Stark A."/>
            <person name="Vilella A.J."/>
            <person name="Wen J."/>
            <person name="Xie X."/>
            <person name="Zody M.C."/>
            <person name="Baldwin J."/>
            <person name="Bloom T."/>
            <person name="Chin C.W."/>
            <person name="Heiman D."/>
            <person name="Nicol R."/>
            <person name="Nusbaum C."/>
            <person name="Young S."/>
            <person name="Wilkinson J."/>
            <person name="Worley K.C."/>
            <person name="Kovar C.L."/>
            <person name="Muzny D.M."/>
            <person name="Gibbs R.A."/>
            <person name="Cree A."/>
            <person name="Dihn H.H."/>
            <person name="Fowler G."/>
            <person name="Jhangiani S."/>
            <person name="Joshi V."/>
            <person name="Lee S."/>
            <person name="Lewis L.R."/>
            <person name="Nazareth L.V."/>
            <person name="Okwuonu G."/>
            <person name="Santibanez J."/>
            <person name="Warren W.C."/>
            <person name="Mardis E.R."/>
            <person name="Weinstock G.M."/>
            <person name="Wilson R.K."/>
            <person name="Delehaunty K."/>
            <person name="Dooling D."/>
            <person name="Fronik C."/>
            <person name="Fulton L."/>
            <person name="Fulton B."/>
            <person name="Graves T."/>
            <person name="Minx P."/>
            <person name="Sodergren E."/>
            <person name="Birney E."/>
            <person name="Margulies E.H."/>
            <person name="Herrero J."/>
            <person name="Green E.D."/>
            <person name="Haussler D."/>
            <person name="Siepel A."/>
            <person name="Goldman N."/>
            <person name="Pollard K.S."/>
            <person name="Pedersen J.S."/>
            <person name="Lander E.S."/>
            <person name="Kellis M."/>
        </authorList>
    </citation>
    <scope>NUCLEOTIDE SEQUENCE [LARGE SCALE GENOMIC DNA]</scope>
    <source>
        <strain evidence="17">2N</strain>
    </source>
</reference>
<dbReference type="InterPro" id="IPR041973">
    <property type="entry name" value="KOW_Spt5_1"/>
</dbReference>
<dbReference type="Ensembl" id="ENSCPOT00000011473.3">
    <property type="protein sequence ID" value="ENSCPOP00000010217.3"/>
    <property type="gene ID" value="ENSCPOG00000011367.4"/>
</dbReference>
<dbReference type="Pfam" id="PF12815">
    <property type="entry name" value="CTD"/>
    <property type="match status" value="1"/>
</dbReference>
<feature type="region of interest" description="Disordered" evidence="12">
    <location>
        <begin position="911"/>
        <end position="944"/>
    </location>
</feature>
<accession>H0VJ05</accession>
<feature type="compositionally biased region" description="Polar residues" evidence="12">
    <location>
        <begin position="836"/>
        <end position="849"/>
    </location>
</feature>
<evidence type="ECO:0000256" key="3">
    <source>
        <dbReference type="ARBA" id="ARBA00020181"/>
    </source>
</evidence>
<dbReference type="GO" id="GO:0003729">
    <property type="term" value="F:mRNA binding"/>
    <property type="evidence" value="ECO:0007669"/>
    <property type="project" value="TreeGrafter"/>
</dbReference>
<dbReference type="InterPro" id="IPR014722">
    <property type="entry name" value="Rib_uL2_dom2"/>
</dbReference>
<dbReference type="HOGENOM" id="CLU_003537_0_0_1"/>
<feature type="domain" description="KOW" evidence="14">
    <location>
        <begin position="455"/>
        <end position="482"/>
    </location>
</feature>
<dbReference type="Gene3D" id="2.30.30.30">
    <property type="match status" value="3"/>
</dbReference>
<dbReference type="InterPro" id="IPR041977">
    <property type="entry name" value="KOW_Spt5_4"/>
</dbReference>
<dbReference type="Pfam" id="PF03439">
    <property type="entry name" value="Spt5-NGN"/>
    <property type="match status" value="1"/>
</dbReference>
<dbReference type="Pfam" id="PF23037">
    <property type="entry name" value="KOWx_SPT5"/>
    <property type="match status" value="1"/>
</dbReference>
<dbReference type="InterPro" id="IPR039659">
    <property type="entry name" value="SPT5"/>
</dbReference>
<dbReference type="CDD" id="cd06082">
    <property type="entry name" value="KOW_Spt5_2"/>
    <property type="match status" value="1"/>
</dbReference>
<dbReference type="Gene3D" id="3.30.70.940">
    <property type="entry name" value="NusG, N-terminal domain"/>
    <property type="match status" value="1"/>
</dbReference>
<evidence type="ECO:0000256" key="11">
    <source>
        <dbReference type="PIRNR" id="PIRNR036945"/>
    </source>
</evidence>
<dbReference type="Proteomes" id="UP000005447">
    <property type="component" value="Unassembled WGS sequence"/>
</dbReference>
<feature type="compositionally biased region" description="Acidic residues" evidence="12">
    <location>
        <begin position="38"/>
        <end position="64"/>
    </location>
</feature>
<reference evidence="16" key="2">
    <citation type="submission" date="2025-08" db="UniProtKB">
        <authorList>
            <consortium name="Ensembl"/>
        </authorList>
    </citation>
    <scope>IDENTIFICATION</scope>
    <source>
        <strain evidence="16">2N</strain>
    </source>
</reference>
<organism evidence="16 17">
    <name type="scientific">Cavia porcellus</name>
    <name type="common">Guinea pig</name>
    <dbReference type="NCBI Taxonomy" id="10141"/>
    <lineage>
        <taxon>Eukaryota</taxon>
        <taxon>Metazoa</taxon>
        <taxon>Chordata</taxon>
        <taxon>Craniata</taxon>
        <taxon>Vertebrata</taxon>
        <taxon>Euteleostomi</taxon>
        <taxon>Mammalia</taxon>
        <taxon>Eutheria</taxon>
        <taxon>Euarchontoglires</taxon>
        <taxon>Glires</taxon>
        <taxon>Rodentia</taxon>
        <taxon>Hystricomorpha</taxon>
        <taxon>Caviidae</taxon>
        <taxon>Cavia</taxon>
    </lineage>
</organism>
<dbReference type="GO" id="GO:0032784">
    <property type="term" value="P:regulation of DNA-templated transcription elongation"/>
    <property type="evidence" value="ECO:0007669"/>
    <property type="project" value="InterPro"/>
</dbReference>
<keyword evidence="9 11" id="KW-0804">Transcription</keyword>
<gene>
    <name evidence="16" type="primary">SUPT5H</name>
</gene>
<dbReference type="CDD" id="cd06084">
    <property type="entry name" value="KOW_Spt5_4"/>
    <property type="match status" value="1"/>
</dbReference>
<dbReference type="PIRSF" id="PIRSF036945">
    <property type="entry name" value="Spt5"/>
    <property type="match status" value="1"/>
</dbReference>
<dbReference type="FunFam" id="2.30.30.30:FF:000016">
    <property type="entry name" value="Transcription elongation factor SPT5"/>
    <property type="match status" value="1"/>
</dbReference>
<evidence type="ECO:0000256" key="7">
    <source>
        <dbReference type="ARBA" id="ARBA00023015"/>
    </source>
</evidence>
<evidence type="ECO:0000313" key="16">
    <source>
        <dbReference type="Ensembl" id="ENSCPOP00000010217.3"/>
    </source>
</evidence>
<dbReference type="CDD" id="cd06083">
    <property type="entry name" value="KOW_Spt5_3"/>
    <property type="match status" value="1"/>
</dbReference>
<dbReference type="PANTHER" id="PTHR11125">
    <property type="entry name" value="SUPPRESSOR OF TY 5"/>
    <property type="match status" value="1"/>
</dbReference>
<evidence type="ECO:0000256" key="2">
    <source>
        <dbReference type="ARBA" id="ARBA00006956"/>
    </source>
</evidence>
<dbReference type="GO" id="GO:0006357">
    <property type="term" value="P:regulation of transcription by RNA polymerase II"/>
    <property type="evidence" value="ECO:0007669"/>
    <property type="project" value="InterPro"/>
</dbReference>
<dbReference type="Pfam" id="PF11942">
    <property type="entry name" value="Spt5_N"/>
    <property type="match status" value="1"/>
</dbReference>
<feature type="domain" description="KOW" evidence="14">
    <location>
        <begin position="256"/>
        <end position="283"/>
    </location>
</feature>
<feature type="region of interest" description="Disordered" evidence="12">
    <location>
        <begin position="1"/>
        <end position="92"/>
    </location>
</feature>
<dbReference type="CDD" id="cd06085">
    <property type="entry name" value="KOW_Spt5_5"/>
    <property type="match status" value="1"/>
</dbReference>
<dbReference type="GO" id="GO:0006368">
    <property type="term" value="P:transcription elongation by RNA polymerase II"/>
    <property type="evidence" value="ECO:0007669"/>
    <property type="project" value="TreeGrafter"/>
</dbReference>
<evidence type="ECO:0000256" key="12">
    <source>
        <dbReference type="SAM" id="MobiDB-lite"/>
    </source>
</evidence>
<feature type="domain" description="KOW" evidence="14">
    <location>
        <begin position="1000"/>
        <end position="1027"/>
    </location>
</feature>
<dbReference type="InterPro" id="IPR022581">
    <property type="entry name" value="Spt5_N"/>
</dbReference>
<keyword evidence="6" id="KW-0677">Repeat</keyword>
<dbReference type="Pfam" id="PF23291">
    <property type="entry name" value="KOW4_SPT5"/>
    <property type="match status" value="1"/>
</dbReference>
<dbReference type="InterPro" id="IPR006645">
    <property type="entry name" value="NGN-like_dom"/>
</dbReference>
<dbReference type="CDD" id="cd06081">
    <property type="entry name" value="KOW_Spt5_1"/>
    <property type="match status" value="1"/>
</dbReference>
<evidence type="ECO:0000259" key="15">
    <source>
        <dbReference type="SMART" id="SM01104"/>
    </source>
</evidence>
<dbReference type="Pfam" id="PF23290">
    <property type="entry name" value="KOW5_SPT5"/>
    <property type="match status" value="1"/>
</dbReference>
<dbReference type="Bgee" id="ENSCPOG00000011367">
    <property type="expression patterns" value="Expressed in pituitary gland and 13 other cell types or tissues"/>
</dbReference>
<dbReference type="InterPro" id="IPR057936">
    <property type="entry name" value="KOWx_Spt5"/>
</dbReference>
<comment type="subcellular location">
    <subcellularLocation>
        <location evidence="1 11">Nucleus</location>
    </subcellularLocation>
</comment>
<dbReference type="InterPro" id="IPR041980">
    <property type="entry name" value="KOW_Spt5_6_metazoa"/>
</dbReference>
<dbReference type="Pfam" id="PF23284">
    <property type="entry name" value="KOW2_Spt5"/>
    <property type="match status" value="1"/>
</dbReference>
<dbReference type="SUPFAM" id="SSF50104">
    <property type="entry name" value="Translation proteins SH3-like domain"/>
    <property type="match status" value="1"/>
</dbReference>
<dbReference type="FunFam" id="2.30.30.30:FF:000017">
    <property type="entry name" value="Transcription elongation factor SPT5"/>
    <property type="match status" value="1"/>
</dbReference>
<dbReference type="EMBL" id="AAKN02042217">
    <property type="status" value="NOT_ANNOTATED_CDS"/>
    <property type="molecule type" value="Genomic_DNA"/>
</dbReference>
<evidence type="ECO:0000256" key="9">
    <source>
        <dbReference type="ARBA" id="ARBA00023163"/>
    </source>
</evidence>
<dbReference type="InterPro" id="IPR005824">
    <property type="entry name" value="KOW"/>
</dbReference>
<feature type="region of interest" description="Disordered" evidence="12">
    <location>
        <begin position="738"/>
        <end position="857"/>
    </location>
</feature>
<evidence type="ECO:0000313" key="17">
    <source>
        <dbReference type="Proteomes" id="UP000005447"/>
    </source>
</evidence>
<feature type="compositionally biased region" description="Polar residues" evidence="12">
    <location>
        <begin position="747"/>
        <end position="776"/>
    </location>
</feature>
<evidence type="ECO:0000259" key="13">
    <source>
        <dbReference type="SMART" id="SM00738"/>
    </source>
</evidence>
<keyword evidence="10 11" id="KW-0539">Nucleus</keyword>
<dbReference type="InterPro" id="IPR024945">
    <property type="entry name" value="Spt5_C_dom"/>
</dbReference>
<keyword evidence="5" id="KW-0597">Phosphoprotein</keyword>
<evidence type="ECO:0000256" key="1">
    <source>
        <dbReference type="ARBA" id="ARBA00004123"/>
    </source>
</evidence>
<feature type="compositionally biased region" description="Gly residues" evidence="12">
    <location>
        <begin position="660"/>
        <end position="680"/>
    </location>
</feature>
<feature type="compositionally biased region" description="Acidic residues" evidence="12">
    <location>
        <begin position="1"/>
        <end position="27"/>
    </location>
</feature>
<feature type="domain" description="KOW" evidence="14">
    <location>
        <begin position="577"/>
        <end position="604"/>
    </location>
</feature>
<dbReference type="InterPro" id="IPR039385">
    <property type="entry name" value="NGN_Euk"/>
</dbReference>
<feature type="region of interest" description="Disordered" evidence="12">
    <location>
        <begin position="655"/>
        <end position="684"/>
    </location>
</feature>
<keyword evidence="17" id="KW-1185">Reference proteome</keyword>
<keyword evidence="8" id="KW-0010">Activator</keyword>
<feature type="domain" description="KOW" evidence="14">
    <location>
        <begin position="403"/>
        <end position="430"/>
    </location>
</feature>
<feature type="compositionally biased region" description="Pro residues" evidence="12">
    <location>
        <begin position="826"/>
        <end position="835"/>
    </location>
</feature>
<dbReference type="InterPro" id="IPR005100">
    <property type="entry name" value="NGN-domain"/>
</dbReference>
<dbReference type="Pfam" id="PF00467">
    <property type="entry name" value="KOW"/>
    <property type="match status" value="1"/>
</dbReference>
<evidence type="ECO:0000256" key="10">
    <source>
        <dbReference type="ARBA" id="ARBA00023242"/>
    </source>
</evidence>
<dbReference type="AlphaFoldDB" id="H0VJ05"/>
<dbReference type="CDD" id="cd06086">
    <property type="entry name" value="KOW_Spt5_6"/>
    <property type="match status" value="1"/>
</dbReference>
<feature type="domain" description="KOW" evidence="14">
    <location>
        <begin position="687"/>
        <end position="714"/>
    </location>
</feature>
<evidence type="ECO:0000259" key="14">
    <source>
        <dbReference type="SMART" id="SM00739"/>
    </source>
</evidence>
<keyword evidence="4" id="KW-0678">Repressor</keyword>
<dbReference type="GO" id="GO:0032044">
    <property type="term" value="C:DSIF complex"/>
    <property type="evidence" value="ECO:0007669"/>
    <property type="project" value="TreeGrafter"/>
</dbReference>
<sequence length="1053" mass="117229">MSDSEDSNFSEEEDSERSSDGEEAEVEEERRSAAGSEKEEEPEEEEEEEEEEEYDEEEEEEDDDRPPKKPRHGGFILDEADVDDEYEDEDQWEDGAEDILEKASNIDNVVLDEDRSGARRLQNLWRDQREEELGEYYMKKYAKSSVGETVYGGSDELSDDITQQQLLPGIGEERATAISLMRKFIAYQFTDTPLQIKSVVAPEHVKGYIYVEAYKQTHVKQAIEGVGNLRLGYWNQQMVPIKEMTDVLKVVKEVANLKPKSWVRLKRGIYKDDIAQVDYVEPSQNTISLKMIPRIDYDRIKARMSLKDWFAKRKKFKRPPQRLFDAEKIRSLGGDVASDGDFLIFEGNRYSRKGFLFKSFAMSAVITEGVKPTLSELEKFEDQPEGIDLEVVTESTGKEREHNFQPGDNVEVCEGELINLQGKVLSVDGNKITIMPKHEDLKDMLEFPAQELRKYFKMGDHVKVIAGRFEGDTGLIVRVEENFVILFSDLTMHELKVLPRDLQLCSETASGVDVGGQHEWGELVQLDPRTVGVIVRLERETFQVLNMYGKVVTVRHQAVTQKKDNRFAVALDSEQNNIHVKDIVKVIDGPHSDREGEIRHIYRNFAFLHCKKLVENGGMFVCKTRHLVLAGGLKPRDVTNFTVGGFAPMSPRISSPMHPSGGGQHGGFGSPGGSGGGMSRGRGRRDNELIGQTVRISQGPYKGYIGVVKDATESTARVELHSTCQTISVDRQRLTTVYGQTPMYGSGSRTPMYGSQTPLQDGQSSSRTPHYGSQTPLHDGSRTPAQSGAWDPNNPNTPSRAEEEYEYAFDDEPTPSPQAYGGTPNPQTPGYPDPSSPQVNPQYNPQTPGTPAIYHPTPSPMAYQVLVLRGSPEGVGSGALQTLGMTRPDDCSSYTVPMMLTSFPLQASPSPSPVGYSPMTPGAPSPGGYNPHTPGSGIEQNSSDWVTTDIQVKVRDTYLDTQVVGQTGIIRSVTGGMCSVYLKDSEKVVSISSEHLEPITPTKNNKVKVILGEDREATGVLLSIDGEDGIVRMDLDEQLKILNLRFLGKLLEA</sequence>
<dbReference type="InterPro" id="IPR036735">
    <property type="entry name" value="NGN_dom_sf"/>
</dbReference>
<dbReference type="Pfam" id="PF23042">
    <property type="entry name" value="KOW1_SPT5"/>
    <property type="match status" value="1"/>
</dbReference>
<dbReference type="InterPro" id="IPR008991">
    <property type="entry name" value="Translation_prot_SH3-like_sf"/>
</dbReference>
<dbReference type="Pfam" id="PF23287">
    <property type="entry name" value="KOW7_SPT5"/>
    <property type="match status" value="1"/>
</dbReference>
<keyword evidence="7" id="KW-0805">Transcription regulation</keyword>
<feature type="compositionally biased region" description="Acidic residues" evidence="12">
    <location>
        <begin position="78"/>
        <end position="92"/>
    </location>
</feature>
<evidence type="ECO:0000256" key="8">
    <source>
        <dbReference type="ARBA" id="ARBA00023159"/>
    </source>
</evidence>
<dbReference type="InterPro" id="IPR041976">
    <property type="entry name" value="KOW_Spt5_3"/>
</dbReference>
<name>H0VJ05_CAVPO</name>
<protein>
    <recommendedName>
        <fullName evidence="3 11">Transcription elongation factor SPT5</fullName>
    </recommendedName>
</protein>
<proteinExistence type="inferred from homology"/>
<feature type="domain" description="Spt5 C-terminal" evidence="15">
    <location>
        <begin position="738"/>
        <end position="872"/>
    </location>
</feature>
<dbReference type="InterPro" id="IPR057934">
    <property type="entry name" value="KOW_Spt5_7"/>
</dbReference>
<evidence type="ECO:0000256" key="4">
    <source>
        <dbReference type="ARBA" id="ARBA00022491"/>
    </source>
</evidence>
<comment type="similarity">
    <text evidence="2 11">Belongs to the SPT5 family.</text>
</comment>
<feature type="domain" description="NusG-like N-terminal" evidence="13">
    <location>
        <begin position="170"/>
        <end position="251"/>
    </location>
</feature>
<dbReference type="VEuPathDB" id="HostDB:ENSCPOG00000011367"/>
<dbReference type="InterPro" id="IPR041975">
    <property type="entry name" value="KOW_Spt5_2"/>
</dbReference>